<dbReference type="OrthoDB" id="9810154at2"/>
<evidence type="ECO:0000313" key="1">
    <source>
        <dbReference type="EMBL" id="KIP99165.1"/>
    </source>
</evidence>
<dbReference type="SMART" id="SM00855">
    <property type="entry name" value="PGAM"/>
    <property type="match status" value="1"/>
</dbReference>
<sequence>MQKPSTPPSRLYLLRHAHAGWAAPGERDFDRSLDNKGYSEAEIISDRASDMGYKPDILISSTALRCRETAQSMRRAFNDSVEITFVDEMYNAEADTYMALISAQVAGSSVMLVGHNPTLDAVAERLIGSRQMEAQIPSGFPTAGLAVLDAAPTADGDGAQWRLVAFVSP</sequence>
<dbReference type="Gene3D" id="3.40.50.1240">
    <property type="entry name" value="Phosphoglycerate mutase-like"/>
    <property type="match status" value="1"/>
</dbReference>
<gene>
    <name evidence="1" type="ORF">RU07_21185</name>
</gene>
<dbReference type="CDD" id="cd07067">
    <property type="entry name" value="HP_PGM_like"/>
    <property type="match status" value="1"/>
</dbReference>
<accession>A0A0D0JUH7</accession>
<protein>
    <submittedName>
        <fullName evidence="1">Phosphohistidine phosphatase</fullName>
    </submittedName>
</protein>
<reference evidence="1 2" key="1">
    <citation type="submission" date="2014-12" db="EMBL/GenBank/DDBJ databases">
        <title>16Stimator: statistical estimation of ribosomal gene copy numbers from draft genome assemblies.</title>
        <authorList>
            <person name="Perisin M.A."/>
            <person name="Vetter M."/>
            <person name="Gilbert J.A."/>
            <person name="Bergelson J."/>
        </authorList>
    </citation>
    <scope>NUCLEOTIDE SEQUENCE [LARGE SCALE GENOMIC DNA]</scope>
    <source>
        <strain evidence="1 2">MEJ076</strain>
    </source>
</reference>
<name>A0A0D0JUH7_AGRTU</name>
<organism evidence="1 2">
    <name type="scientific">Agrobacterium tumefaciens</name>
    <dbReference type="NCBI Taxonomy" id="358"/>
    <lineage>
        <taxon>Bacteria</taxon>
        <taxon>Pseudomonadati</taxon>
        <taxon>Pseudomonadota</taxon>
        <taxon>Alphaproteobacteria</taxon>
        <taxon>Hyphomicrobiales</taxon>
        <taxon>Rhizobiaceae</taxon>
        <taxon>Rhizobium/Agrobacterium group</taxon>
        <taxon>Agrobacterium</taxon>
        <taxon>Agrobacterium tumefaciens complex</taxon>
    </lineage>
</organism>
<dbReference type="PANTHER" id="PTHR47623:SF1">
    <property type="entry name" value="OS09G0287300 PROTEIN"/>
    <property type="match status" value="1"/>
</dbReference>
<proteinExistence type="predicted"/>
<dbReference type="PANTHER" id="PTHR47623">
    <property type="entry name" value="OS09G0287300 PROTEIN"/>
    <property type="match status" value="1"/>
</dbReference>
<dbReference type="Proteomes" id="UP000035017">
    <property type="component" value="Unassembled WGS sequence"/>
</dbReference>
<evidence type="ECO:0000313" key="2">
    <source>
        <dbReference type="Proteomes" id="UP000035017"/>
    </source>
</evidence>
<dbReference type="EMBL" id="JXQV01000030">
    <property type="protein sequence ID" value="KIP99165.1"/>
    <property type="molecule type" value="Genomic_DNA"/>
</dbReference>
<dbReference type="Pfam" id="PF00300">
    <property type="entry name" value="His_Phos_1"/>
    <property type="match status" value="1"/>
</dbReference>
<dbReference type="InterPro" id="IPR013078">
    <property type="entry name" value="His_Pase_superF_clade-1"/>
</dbReference>
<comment type="caution">
    <text evidence="1">The sequence shown here is derived from an EMBL/GenBank/DDBJ whole genome shotgun (WGS) entry which is preliminary data.</text>
</comment>
<dbReference type="InterPro" id="IPR029033">
    <property type="entry name" value="His_PPase_superfam"/>
</dbReference>
<dbReference type="SUPFAM" id="SSF53254">
    <property type="entry name" value="Phosphoglycerate mutase-like"/>
    <property type="match status" value="1"/>
</dbReference>
<dbReference type="AlphaFoldDB" id="A0A0D0JUH7"/>